<feature type="compositionally biased region" description="Basic and acidic residues" evidence="1">
    <location>
        <begin position="166"/>
        <end position="179"/>
    </location>
</feature>
<dbReference type="Pfam" id="PF13917">
    <property type="entry name" value="zf-CCHC_3"/>
    <property type="match status" value="1"/>
</dbReference>
<evidence type="ECO:0000313" key="3">
    <source>
        <dbReference type="Proteomes" id="UP000070501"/>
    </source>
</evidence>
<dbReference type="EMBL" id="KQ964251">
    <property type="protein sequence ID" value="KXJ91168.1"/>
    <property type="molecule type" value="Genomic_DNA"/>
</dbReference>
<name>A0A136J1S7_9PEZI</name>
<feature type="compositionally biased region" description="Polar residues" evidence="1">
    <location>
        <begin position="104"/>
        <end position="126"/>
    </location>
</feature>
<proteinExistence type="predicted"/>
<organism evidence="2 3">
    <name type="scientific">Microdochium bolleyi</name>
    <dbReference type="NCBI Taxonomy" id="196109"/>
    <lineage>
        <taxon>Eukaryota</taxon>
        <taxon>Fungi</taxon>
        <taxon>Dikarya</taxon>
        <taxon>Ascomycota</taxon>
        <taxon>Pezizomycotina</taxon>
        <taxon>Sordariomycetes</taxon>
        <taxon>Xylariomycetidae</taxon>
        <taxon>Xylariales</taxon>
        <taxon>Microdochiaceae</taxon>
        <taxon>Microdochium</taxon>
    </lineage>
</organism>
<dbReference type="AlphaFoldDB" id="A0A136J1S7"/>
<gene>
    <name evidence="2" type="ORF">Micbo1qcDRAFT_163947</name>
</gene>
<evidence type="ECO:0000256" key="1">
    <source>
        <dbReference type="SAM" id="MobiDB-lite"/>
    </source>
</evidence>
<dbReference type="Proteomes" id="UP000070501">
    <property type="component" value="Unassembled WGS sequence"/>
</dbReference>
<sequence length="314" mass="36019">MYRRGPQKSTPASVQCQKCLKRGHYTYECKATAQERPYVPRPSRTQQLFNPKLVPKLTNEVPPAPEKKEGLADQILAQREVERAKKRRLEGDADVDELPKRQRSASFDSVSTVSTNAGPSSKGLQQRPSRSPSPARDRGNHRVSRSTSPLRNAPRARSRSSVSERSYSRDRSMSPERPARNRSFSPQRQDEPTGQRGRDHSPEQDQLYSRDVSLGREQIHNVRRRRRSPSTSMSPPPQNRRRLRSRSPQQRGRQDRDAQGQRGRRSSSSPRQRGPGQSPAEQQRRPPQRQVPRERSLSPFSRRLALTQSMNTQR</sequence>
<keyword evidence="3" id="KW-1185">Reference proteome</keyword>
<accession>A0A136J1S7</accession>
<dbReference type="InParanoid" id="A0A136J1S7"/>
<feature type="compositionally biased region" description="Basic and acidic residues" evidence="1">
    <location>
        <begin position="188"/>
        <end position="203"/>
    </location>
</feature>
<evidence type="ECO:0000313" key="2">
    <source>
        <dbReference type="EMBL" id="KXJ91168.1"/>
    </source>
</evidence>
<dbReference type="OrthoDB" id="437973at2759"/>
<feature type="compositionally biased region" description="Low complexity" evidence="1">
    <location>
        <begin position="266"/>
        <end position="281"/>
    </location>
</feature>
<protein>
    <submittedName>
        <fullName evidence="2">Zinc knuckle-domain-containing protein</fullName>
    </submittedName>
</protein>
<feature type="region of interest" description="Disordered" evidence="1">
    <location>
        <begin position="33"/>
        <end position="314"/>
    </location>
</feature>
<reference evidence="3" key="1">
    <citation type="submission" date="2016-02" db="EMBL/GenBank/DDBJ databases">
        <title>Draft genome sequence of Microdochium bolleyi, a fungal endophyte of beachgrass.</title>
        <authorList>
            <consortium name="DOE Joint Genome Institute"/>
            <person name="David A.S."/>
            <person name="May G."/>
            <person name="Haridas S."/>
            <person name="Lim J."/>
            <person name="Wang M."/>
            <person name="Labutti K."/>
            <person name="Lipzen A."/>
            <person name="Barry K."/>
            <person name="Grigoriev I.V."/>
        </authorList>
    </citation>
    <scope>NUCLEOTIDE SEQUENCE [LARGE SCALE GENOMIC DNA]</scope>
    <source>
        <strain evidence="3">J235TASD1</strain>
    </source>
</reference>